<name>A0A450TKG4_9GAMM</name>
<sequence>MALRTFRFNFQQRKIENTFKILEFMRKHIGTEQINTFIEAFHANNPLGGHVNEFQYPNGRKEHLDDFFSEGGSGNGDIHNIIEIFNLVSISLLRYELREELIWYEYGQIMRKCYEWTYYLETKGPGHQYYDEVFRRSEISSWFEKIRLKKFLARRCLRPNEA</sequence>
<protein>
    <submittedName>
        <fullName evidence="1">Uncharacterized protein</fullName>
    </submittedName>
</protein>
<reference evidence="1" key="1">
    <citation type="submission" date="2019-02" db="EMBL/GenBank/DDBJ databases">
        <authorList>
            <person name="Gruber-Vodicka R. H."/>
            <person name="Seah K. B. B."/>
        </authorList>
    </citation>
    <scope>NUCLEOTIDE SEQUENCE</scope>
    <source>
        <strain evidence="1">BECK_BZ131</strain>
    </source>
</reference>
<accession>A0A450TKG4</accession>
<dbReference type="EMBL" id="CAADFE010000013">
    <property type="protein sequence ID" value="VFJ68015.1"/>
    <property type="molecule type" value="Genomic_DNA"/>
</dbReference>
<dbReference type="AlphaFoldDB" id="A0A450TKG4"/>
<gene>
    <name evidence="1" type="ORF">BECKFW1821C_GA0114237_101335</name>
</gene>
<evidence type="ECO:0000313" key="1">
    <source>
        <dbReference type="EMBL" id="VFJ68015.1"/>
    </source>
</evidence>
<organism evidence="1">
    <name type="scientific">Candidatus Kentrum sp. FW</name>
    <dbReference type="NCBI Taxonomy" id="2126338"/>
    <lineage>
        <taxon>Bacteria</taxon>
        <taxon>Pseudomonadati</taxon>
        <taxon>Pseudomonadota</taxon>
        <taxon>Gammaproteobacteria</taxon>
        <taxon>Candidatus Kentrum</taxon>
    </lineage>
</organism>
<proteinExistence type="predicted"/>